<dbReference type="SMART" id="SM00271">
    <property type="entry name" value="DnaJ"/>
    <property type="match status" value="1"/>
</dbReference>
<dbReference type="Proteomes" id="UP000076874">
    <property type="component" value="Unassembled WGS sequence"/>
</dbReference>
<feature type="compositionally biased region" description="Low complexity" evidence="1">
    <location>
        <begin position="274"/>
        <end position="285"/>
    </location>
</feature>
<feature type="domain" description="J" evidence="3">
    <location>
        <begin position="37"/>
        <end position="102"/>
    </location>
</feature>
<keyword evidence="4" id="KW-0346">Stress response</keyword>
<name>A0A167YS02_9HYPO</name>
<gene>
    <name evidence="4" type="ORF">SPI_01197</name>
</gene>
<dbReference type="PROSITE" id="PS50076">
    <property type="entry name" value="DNAJ_2"/>
    <property type="match status" value="1"/>
</dbReference>
<feature type="compositionally biased region" description="Basic and acidic residues" evidence="1">
    <location>
        <begin position="200"/>
        <end position="220"/>
    </location>
</feature>
<keyword evidence="2" id="KW-0472">Membrane</keyword>
<evidence type="ECO:0000256" key="1">
    <source>
        <dbReference type="SAM" id="MobiDB-lite"/>
    </source>
</evidence>
<evidence type="ECO:0000313" key="5">
    <source>
        <dbReference type="Proteomes" id="UP000076874"/>
    </source>
</evidence>
<dbReference type="InterPro" id="IPR001623">
    <property type="entry name" value="DnaJ_domain"/>
</dbReference>
<dbReference type="InterPro" id="IPR053025">
    <property type="entry name" value="Mito_ATP_Synthase-Asso"/>
</dbReference>
<dbReference type="EMBL" id="AZHD01000002">
    <property type="protein sequence ID" value="OAA66621.1"/>
    <property type="molecule type" value="Genomic_DNA"/>
</dbReference>
<comment type="caution">
    <text evidence="4">The sequence shown here is derived from an EMBL/GenBank/DDBJ whole genome shotgun (WGS) entry which is preliminary data.</text>
</comment>
<feature type="region of interest" description="Disordered" evidence="1">
    <location>
        <begin position="266"/>
        <end position="285"/>
    </location>
</feature>
<dbReference type="STRING" id="1081102.A0A167YS02"/>
<dbReference type="PRINTS" id="PR00625">
    <property type="entry name" value="JDOMAIN"/>
</dbReference>
<dbReference type="AlphaFoldDB" id="A0A167YS02"/>
<feature type="region of interest" description="Disordered" evidence="1">
    <location>
        <begin position="106"/>
        <end position="222"/>
    </location>
</feature>
<reference evidence="4 5" key="1">
    <citation type="journal article" date="2016" name="Genome Biol. Evol.">
        <title>Divergent and convergent evolution of fungal pathogenicity.</title>
        <authorList>
            <person name="Shang Y."/>
            <person name="Xiao G."/>
            <person name="Zheng P."/>
            <person name="Cen K."/>
            <person name="Zhan S."/>
            <person name="Wang C."/>
        </authorList>
    </citation>
    <scope>NUCLEOTIDE SEQUENCE [LARGE SCALE GENOMIC DNA]</scope>
    <source>
        <strain evidence="4 5">RCEF 264</strain>
    </source>
</reference>
<sequence>MTRRILPLRLPNNHHGRPFHSSRLLLRDSGAVAPGKTHYETLNVPLDASMAEIKKSFYHLSKVHHPDHNPKDPHAPHRFMRLSEAYAVLGHADKRAVYDRSDTMRHHFHHHPHHGGTGHHRPNASYHSTGPAGGRPASGLSRRRSVFRGPPPSFYRNTGAGTGTAYQPPPAGARQSTAGSTKAGAGAGGFGPGNVNPDDAGTRADPHTPHFDRASNERTHHNLSARRAASSRETAFAAAEPSMVVGFLVISVALAAGVLVPVLLFGGGGGGGQKPKTTTKKPAAG</sequence>
<keyword evidence="5" id="KW-1185">Reference proteome</keyword>
<keyword evidence="2" id="KW-1133">Transmembrane helix</keyword>
<dbReference type="CDD" id="cd06257">
    <property type="entry name" value="DnaJ"/>
    <property type="match status" value="1"/>
</dbReference>
<evidence type="ECO:0000313" key="4">
    <source>
        <dbReference type="EMBL" id="OAA66621.1"/>
    </source>
</evidence>
<dbReference type="OrthoDB" id="10250354at2759"/>
<feature type="compositionally biased region" description="Basic residues" evidence="1">
    <location>
        <begin position="106"/>
        <end position="122"/>
    </location>
</feature>
<protein>
    <submittedName>
        <fullName evidence="4">Heat shock protein DNAj</fullName>
    </submittedName>
</protein>
<feature type="transmembrane region" description="Helical" evidence="2">
    <location>
        <begin position="243"/>
        <end position="266"/>
    </location>
</feature>
<dbReference type="Pfam" id="PF00226">
    <property type="entry name" value="DnaJ"/>
    <property type="match status" value="1"/>
</dbReference>
<proteinExistence type="predicted"/>
<dbReference type="SUPFAM" id="SSF46565">
    <property type="entry name" value="Chaperone J-domain"/>
    <property type="match status" value="1"/>
</dbReference>
<dbReference type="PANTHER" id="PTHR44873">
    <property type="entry name" value="DNAJ HOMOLOG SUBFAMILY C MEMBER 30, MITOCHONDRIAL"/>
    <property type="match status" value="1"/>
</dbReference>
<accession>A0A167YS02</accession>
<evidence type="ECO:0000259" key="3">
    <source>
        <dbReference type="PROSITE" id="PS50076"/>
    </source>
</evidence>
<dbReference type="Gene3D" id="1.10.287.110">
    <property type="entry name" value="DnaJ domain"/>
    <property type="match status" value="1"/>
</dbReference>
<organism evidence="4 5">
    <name type="scientific">Niveomyces insectorum RCEF 264</name>
    <dbReference type="NCBI Taxonomy" id="1081102"/>
    <lineage>
        <taxon>Eukaryota</taxon>
        <taxon>Fungi</taxon>
        <taxon>Dikarya</taxon>
        <taxon>Ascomycota</taxon>
        <taxon>Pezizomycotina</taxon>
        <taxon>Sordariomycetes</taxon>
        <taxon>Hypocreomycetidae</taxon>
        <taxon>Hypocreales</taxon>
        <taxon>Cordycipitaceae</taxon>
        <taxon>Niveomyces</taxon>
    </lineage>
</organism>
<dbReference type="PANTHER" id="PTHR44873:SF1">
    <property type="entry name" value="DNAJ HOMOLOG SUBFAMILY C MEMBER 30, MITOCHONDRIAL"/>
    <property type="match status" value="1"/>
</dbReference>
<dbReference type="InterPro" id="IPR036869">
    <property type="entry name" value="J_dom_sf"/>
</dbReference>
<evidence type="ECO:0000256" key="2">
    <source>
        <dbReference type="SAM" id="Phobius"/>
    </source>
</evidence>
<keyword evidence="2" id="KW-0812">Transmembrane</keyword>